<dbReference type="AlphaFoldDB" id="A0A364NQS5"/>
<name>A0A364NQS5_9GAMM</name>
<organism evidence="2 3">
    <name type="scientific">Nitrincola tibetensis</name>
    <dbReference type="NCBI Taxonomy" id="2219697"/>
    <lineage>
        <taxon>Bacteria</taxon>
        <taxon>Pseudomonadati</taxon>
        <taxon>Pseudomonadota</taxon>
        <taxon>Gammaproteobacteria</taxon>
        <taxon>Oceanospirillales</taxon>
        <taxon>Oceanospirillaceae</taxon>
        <taxon>Nitrincola</taxon>
    </lineage>
</organism>
<evidence type="ECO:0000313" key="3">
    <source>
        <dbReference type="Proteomes" id="UP000250744"/>
    </source>
</evidence>
<keyword evidence="3" id="KW-1185">Reference proteome</keyword>
<proteinExistence type="predicted"/>
<comment type="caution">
    <text evidence="2">The sequence shown here is derived from an EMBL/GenBank/DDBJ whole genome shotgun (WGS) entry which is preliminary data.</text>
</comment>
<protein>
    <submittedName>
        <fullName evidence="2">Uncharacterized protein</fullName>
    </submittedName>
</protein>
<dbReference type="OrthoDB" id="9021298at2"/>
<reference evidence="2 3" key="1">
    <citation type="submission" date="2018-06" db="EMBL/GenBank/DDBJ databases">
        <title>Nitrincola tibetense sp. nov., isolated from Lake XuguoCo on Tibetan Plateau.</title>
        <authorList>
            <person name="Xing P."/>
        </authorList>
    </citation>
    <scope>NUCLEOTIDE SEQUENCE [LARGE SCALE GENOMIC DNA]</scope>
    <source>
        <strain evidence="3">xg18</strain>
    </source>
</reference>
<evidence type="ECO:0000256" key="1">
    <source>
        <dbReference type="SAM" id="MobiDB-lite"/>
    </source>
</evidence>
<dbReference type="Proteomes" id="UP000250744">
    <property type="component" value="Unassembled WGS sequence"/>
</dbReference>
<gene>
    <name evidence="2" type="ORF">DN062_04245</name>
</gene>
<sequence>MSKSTVLNHLRNRVIDGKEHKIRNLVFFCHGTPGTIAWNYPERPDIDLEPDDFIGLPSNIFSLGGRIFSYACQTARQGFGQSLADHFDVSVRAFYRRSFYELCLRDPSDSDRIATILREHRETQEGQKIDIPPDHEAFPHPGLGTNIPFTRGRAEGTRNYALWRKGGAIGLPITGNTPAEQPWGFIELQSQEE</sequence>
<dbReference type="RefSeq" id="WP_112157821.1">
    <property type="nucleotide sequence ID" value="NZ_QKRX01000002.1"/>
</dbReference>
<evidence type="ECO:0000313" key="2">
    <source>
        <dbReference type="EMBL" id="RAU19469.1"/>
    </source>
</evidence>
<feature type="compositionally biased region" description="Basic and acidic residues" evidence="1">
    <location>
        <begin position="123"/>
        <end position="138"/>
    </location>
</feature>
<dbReference type="EMBL" id="QKRX01000002">
    <property type="protein sequence ID" value="RAU19469.1"/>
    <property type="molecule type" value="Genomic_DNA"/>
</dbReference>
<accession>A0A364NQS5</accession>
<feature type="region of interest" description="Disordered" evidence="1">
    <location>
        <begin position="123"/>
        <end position="146"/>
    </location>
</feature>